<feature type="binding site" evidence="2">
    <location>
        <begin position="22"/>
        <end position="25"/>
    </location>
    <ligand>
        <name>substrate</name>
    </ligand>
</feature>
<dbReference type="InterPro" id="IPR001441">
    <property type="entry name" value="UPP_synth-like"/>
</dbReference>
<evidence type="ECO:0000313" key="3">
    <source>
        <dbReference type="EMBL" id="MBF9142493.1"/>
    </source>
</evidence>
<dbReference type="EMBL" id="JADQDP010000003">
    <property type="protein sequence ID" value="MBF9142493.1"/>
    <property type="molecule type" value="Genomic_DNA"/>
</dbReference>
<feature type="binding site" evidence="2">
    <location>
        <begin position="195"/>
        <end position="197"/>
    </location>
    <ligand>
        <name>substrate</name>
    </ligand>
</feature>
<dbReference type="InterPro" id="IPR018520">
    <property type="entry name" value="UPP_synth-like_CS"/>
</dbReference>
<organism evidence="3 4">
    <name type="scientific">Hymenobacter properus</name>
    <dbReference type="NCBI Taxonomy" id="2791026"/>
    <lineage>
        <taxon>Bacteria</taxon>
        <taxon>Pseudomonadati</taxon>
        <taxon>Bacteroidota</taxon>
        <taxon>Cytophagia</taxon>
        <taxon>Cytophagales</taxon>
        <taxon>Hymenobacteraceae</taxon>
        <taxon>Hymenobacter</taxon>
    </lineage>
</organism>
<dbReference type="GO" id="GO:0016094">
    <property type="term" value="P:polyprenol biosynthetic process"/>
    <property type="evidence" value="ECO:0007669"/>
    <property type="project" value="TreeGrafter"/>
</dbReference>
<dbReference type="AlphaFoldDB" id="A0A931BHJ9"/>
<feature type="binding site" evidence="2">
    <location>
        <position position="38"/>
    </location>
    <ligand>
        <name>substrate</name>
    </ligand>
</feature>
<dbReference type="Pfam" id="PF01255">
    <property type="entry name" value="Prenyltransf"/>
    <property type="match status" value="1"/>
</dbReference>
<keyword evidence="4" id="KW-1185">Reference proteome</keyword>
<feature type="active site" evidence="2">
    <location>
        <position position="21"/>
    </location>
</feature>
<proteinExistence type="inferred from homology"/>
<gene>
    <name evidence="3" type="ORF">I2I01_12655</name>
</gene>
<comment type="cofactor">
    <cofactor evidence="2">
        <name>Mg(2+)</name>
        <dbReference type="ChEBI" id="CHEBI:18420"/>
    </cofactor>
    <text evidence="2">Binds 2 magnesium ions per subunit.</text>
</comment>
<keyword evidence="2" id="KW-0460">Magnesium</keyword>
<dbReference type="RefSeq" id="WP_196286851.1">
    <property type="nucleotide sequence ID" value="NZ_JADQDP010000003.1"/>
</dbReference>
<evidence type="ECO:0000256" key="1">
    <source>
        <dbReference type="ARBA" id="ARBA00022679"/>
    </source>
</evidence>
<feature type="binding site" evidence="2">
    <location>
        <position position="72"/>
    </location>
    <ligand>
        <name>substrate</name>
    </ligand>
</feature>
<dbReference type="NCBIfam" id="NF011405">
    <property type="entry name" value="PRK14830.1"/>
    <property type="match status" value="1"/>
</dbReference>
<comment type="function">
    <text evidence="2">Catalyzes the condensation of isopentenyl diphosphate (IPP) with allylic pyrophosphates generating different type of terpenoids.</text>
</comment>
<feature type="binding site" evidence="2">
    <location>
        <position position="189"/>
    </location>
    <ligand>
        <name>substrate</name>
    </ligand>
</feature>
<dbReference type="HAMAP" id="MF_01139">
    <property type="entry name" value="ISPT"/>
    <property type="match status" value="1"/>
</dbReference>
<dbReference type="GO" id="GO:0000287">
    <property type="term" value="F:magnesium ion binding"/>
    <property type="evidence" value="ECO:0007669"/>
    <property type="project" value="UniProtKB-UniRule"/>
</dbReference>
<dbReference type="SUPFAM" id="SSF64005">
    <property type="entry name" value="Undecaprenyl diphosphate synthase"/>
    <property type="match status" value="1"/>
</dbReference>
<keyword evidence="1 2" id="KW-0808">Transferase</keyword>
<comment type="caution">
    <text evidence="3">The sequence shown here is derived from an EMBL/GenBank/DDBJ whole genome shotgun (WGS) entry which is preliminary data.</text>
</comment>
<protein>
    <recommendedName>
        <fullName evidence="2">Isoprenyl transferase</fullName>
        <ecNumber evidence="2">2.5.1.-</ecNumber>
    </recommendedName>
</protein>
<sequence length="248" mass="27816">MTGKAEIDTQNIPAHVAVIMDGNGRWAKKRGGLRVFGHQSAITAVRETVEEAAQLGVRYLTLYAFSTENWNRPALEVMALMQLLVHTIRQETATLLKNSIRLEAIGDLSTLPGNCQRELTEAMELTKGGNRMTLVLALSYSGRWDLTQAARRMAADVASGKLQPAAVNESTVASYLTTANMPDPELLIRTSGEQRISNFLLWQLAYTELYITDLLWPDFRKEHFQEAIRVYQSRERRFGKTSEQVAVS</sequence>
<feature type="binding site" evidence="2">
    <location>
        <position position="34"/>
    </location>
    <ligand>
        <name>substrate</name>
    </ligand>
</feature>
<dbReference type="Proteomes" id="UP000645610">
    <property type="component" value="Unassembled WGS sequence"/>
</dbReference>
<feature type="binding site" evidence="2">
    <location>
        <position position="70"/>
    </location>
    <ligand>
        <name>substrate</name>
    </ligand>
</feature>
<feature type="binding site" evidence="2">
    <location>
        <position position="26"/>
    </location>
    <ligand>
        <name>substrate</name>
    </ligand>
</feature>
<reference evidence="3 4" key="1">
    <citation type="submission" date="2020-11" db="EMBL/GenBank/DDBJ databases">
        <authorList>
            <person name="Kim M.K."/>
        </authorList>
    </citation>
    <scope>NUCLEOTIDE SEQUENCE [LARGE SCALE GENOMIC DNA]</scope>
    <source>
        <strain evidence="3 4">BT439</strain>
    </source>
</reference>
<dbReference type="NCBIfam" id="TIGR00055">
    <property type="entry name" value="uppS"/>
    <property type="match status" value="1"/>
</dbReference>
<dbReference type="PANTHER" id="PTHR10291">
    <property type="entry name" value="DEHYDRODOLICHYL DIPHOSPHATE SYNTHASE FAMILY MEMBER"/>
    <property type="match status" value="1"/>
</dbReference>
<evidence type="ECO:0000256" key="2">
    <source>
        <dbReference type="HAMAP-Rule" id="MF_01139"/>
    </source>
</evidence>
<evidence type="ECO:0000313" key="4">
    <source>
        <dbReference type="Proteomes" id="UP000645610"/>
    </source>
</evidence>
<accession>A0A931BHJ9</accession>
<dbReference type="CDD" id="cd00475">
    <property type="entry name" value="Cis_IPPS"/>
    <property type="match status" value="1"/>
</dbReference>
<dbReference type="InterPro" id="IPR036424">
    <property type="entry name" value="UPP_synth-like_sf"/>
</dbReference>
<dbReference type="FunFam" id="3.40.1180.10:FF:000001">
    <property type="entry name" value="(2E,6E)-farnesyl-diphosphate-specific ditrans,polycis-undecaprenyl-diphosphate synthase"/>
    <property type="match status" value="1"/>
</dbReference>
<dbReference type="PROSITE" id="PS01066">
    <property type="entry name" value="UPP_SYNTHASE"/>
    <property type="match status" value="1"/>
</dbReference>
<dbReference type="PANTHER" id="PTHR10291:SF0">
    <property type="entry name" value="DEHYDRODOLICHYL DIPHOSPHATE SYNTHASE 2"/>
    <property type="match status" value="1"/>
</dbReference>
<comment type="similarity">
    <text evidence="2">Belongs to the UPP synthase family.</text>
</comment>
<dbReference type="GO" id="GO:0045547">
    <property type="term" value="F:ditrans,polycis-polyprenyl diphosphate synthase [(2E,6E)-farnesyl diphosphate specific] activity"/>
    <property type="evidence" value="ECO:0007669"/>
    <property type="project" value="TreeGrafter"/>
</dbReference>
<feature type="active site" description="Proton acceptor" evidence="2">
    <location>
        <position position="69"/>
    </location>
</feature>
<comment type="subunit">
    <text evidence="2">Homodimer.</text>
</comment>
<feature type="binding site" evidence="2">
    <location>
        <begin position="66"/>
        <end position="68"/>
    </location>
    <ligand>
        <name>substrate</name>
    </ligand>
</feature>
<dbReference type="EC" id="2.5.1.-" evidence="2"/>
<dbReference type="Gene3D" id="3.40.1180.10">
    <property type="entry name" value="Decaprenyl diphosphate synthase-like"/>
    <property type="match status" value="1"/>
</dbReference>
<feature type="binding site" evidence="2">
    <location>
        <position position="208"/>
    </location>
    <ligand>
        <name>Mg(2+)</name>
        <dbReference type="ChEBI" id="CHEBI:18420"/>
    </ligand>
</feature>
<feature type="binding site" evidence="2">
    <location>
        <position position="21"/>
    </location>
    <ligand>
        <name>Mg(2+)</name>
        <dbReference type="ChEBI" id="CHEBI:18420"/>
    </ligand>
</feature>
<keyword evidence="2" id="KW-0479">Metal-binding</keyword>
<name>A0A931BHJ9_9BACT</name>